<reference evidence="2" key="1">
    <citation type="submission" date="2023-06" db="EMBL/GenBank/DDBJ databases">
        <title>Genome-scale phylogeny and comparative genomics of the fungal order Sordariales.</title>
        <authorList>
            <consortium name="Lawrence Berkeley National Laboratory"/>
            <person name="Hensen N."/>
            <person name="Bonometti L."/>
            <person name="Westerberg I."/>
            <person name="Brannstrom I.O."/>
            <person name="Guillou S."/>
            <person name="Cros-Aarteil S."/>
            <person name="Calhoun S."/>
            <person name="Haridas S."/>
            <person name="Kuo A."/>
            <person name="Mondo S."/>
            <person name="Pangilinan J."/>
            <person name="Riley R."/>
            <person name="Labutti K."/>
            <person name="Andreopoulos B."/>
            <person name="Lipzen A."/>
            <person name="Chen C."/>
            <person name="Yanf M."/>
            <person name="Daum C."/>
            <person name="Ng V."/>
            <person name="Clum A."/>
            <person name="Steindorff A."/>
            <person name="Ohm R."/>
            <person name="Martin F."/>
            <person name="Silar P."/>
            <person name="Natvig D."/>
            <person name="Lalanne C."/>
            <person name="Gautier V."/>
            <person name="Ament-Velasquez S.L."/>
            <person name="Kruys A."/>
            <person name="Hutchinson M.I."/>
            <person name="Powell A.J."/>
            <person name="Barry K."/>
            <person name="Miller A.N."/>
            <person name="Grigoriev I.V."/>
            <person name="Debuchy R."/>
            <person name="Gladieux P."/>
            <person name="Thoren M.H."/>
            <person name="Johannesson H."/>
        </authorList>
    </citation>
    <scope>NUCLEOTIDE SEQUENCE</scope>
    <source>
        <strain evidence="2">SMH4607-1</strain>
    </source>
</reference>
<feature type="domain" description="Tyrosine specific protein phosphatases" evidence="1">
    <location>
        <begin position="152"/>
        <end position="214"/>
    </location>
</feature>
<organism evidence="2 3">
    <name type="scientific">Lasiosphaeris hirsuta</name>
    <dbReference type="NCBI Taxonomy" id="260670"/>
    <lineage>
        <taxon>Eukaryota</taxon>
        <taxon>Fungi</taxon>
        <taxon>Dikarya</taxon>
        <taxon>Ascomycota</taxon>
        <taxon>Pezizomycotina</taxon>
        <taxon>Sordariomycetes</taxon>
        <taxon>Sordariomycetidae</taxon>
        <taxon>Sordariales</taxon>
        <taxon>Lasiosphaeriaceae</taxon>
        <taxon>Lasiosphaeris</taxon>
    </lineage>
</organism>
<comment type="caution">
    <text evidence="2">The sequence shown here is derived from an EMBL/GenBank/DDBJ whole genome shotgun (WGS) entry which is preliminary data.</text>
</comment>
<keyword evidence="3" id="KW-1185">Reference proteome</keyword>
<proteinExistence type="predicted"/>
<dbReference type="Gene3D" id="3.90.190.10">
    <property type="entry name" value="Protein tyrosine phosphatase superfamily"/>
    <property type="match status" value="1"/>
</dbReference>
<dbReference type="AlphaFoldDB" id="A0AA40APN6"/>
<dbReference type="SUPFAM" id="SSF52799">
    <property type="entry name" value="(Phosphotyrosine protein) phosphatases II"/>
    <property type="match status" value="1"/>
</dbReference>
<dbReference type="EMBL" id="JAUKUA010000003">
    <property type="protein sequence ID" value="KAK0719699.1"/>
    <property type="molecule type" value="Genomic_DNA"/>
</dbReference>
<evidence type="ECO:0000313" key="3">
    <source>
        <dbReference type="Proteomes" id="UP001172102"/>
    </source>
</evidence>
<dbReference type="InterPro" id="IPR016130">
    <property type="entry name" value="Tyr_Pase_AS"/>
</dbReference>
<gene>
    <name evidence="2" type="ORF">B0H67DRAFT_161219</name>
</gene>
<evidence type="ECO:0000259" key="1">
    <source>
        <dbReference type="PROSITE" id="PS50056"/>
    </source>
</evidence>
<dbReference type="PROSITE" id="PS50056">
    <property type="entry name" value="TYR_PHOSPHATASE_2"/>
    <property type="match status" value="1"/>
</dbReference>
<protein>
    <submittedName>
        <fullName evidence="2">Protein-tyrosine phosphatase-like protein</fullName>
    </submittedName>
</protein>
<evidence type="ECO:0000313" key="2">
    <source>
        <dbReference type="EMBL" id="KAK0719699.1"/>
    </source>
</evidence>
<dbReference type="PANTHER" id="PTHR31126">
    <property type="entry name" value="TYROSINE-PROTEIN PHOSPHATASE"/>
    <property type="match status" value="1"/>
</dbReference>
<dbReference type="GO" id="GO:0004721">
    <property type="term" value="F:phosphoprotein phosphatase activity"/>
    <property type="evidence" value="ECO:0007669"/>
    <property type="project" value="InterPro"/>
</dbReference>
<dbReference type="InterPro" id="IPR026893">
    <property type="entry name" value="Tyr/Ser_Pase_IphP-type"/>
</dbReference>
<accession>A0AA40APN6</accession>
<name>A0AA40APN6_9PEZI</name>
<dbReference type="PANTHER" id="PTHR31126:SF73">
    <property type="entry name" value="TYROSINE SPECIFIC PROTEIN PHOSPHATASES DOMAIN-CONTAINING PROTEIN"/>
    <property type="match status" value="1"/>
</dbReference>
<dbReference type="Proteomes" id="UP001172102">
    <property type="component" value="Unassembled WGS sequence"/>
</dbReference>
<dbReference type="InterPro" id="IPR029021">
    <property type="entry name" value="Prot-tyrosine_phosphatase-like"/>
</dbReference>
<dbReference type="InterPro" id="IPR000387">
    <property type="entry name" value="Tyr_Pase_dom"/>
</dbReference>
<dbReference type="Pfam" id="PF13350">
    <property type="entry name" value="Y_phosphatase3"/>
    <property type="match status" value="1"/>
</dbReference>
<dbReference type="PROSITE" id="PS00383">
    <property type="entry name" value="TYR_PHOSPHATASE_1"/>
    <property type="match status" value="1"/>
</dbReference>
<sequence>MATPSLLALALTDVSNALPKDYLLAALSSPPFVNVPGAFNTRDLGLLPTATGRPPAIRPGFVFRSGGFPAGVLPDGGEAVRALGVRRMFDLRSVQEHTQQPDPEVDGVEGVWLASGEKEATVGVEDFVEGEGEKGYEMMYLDVLRVYREHITRVLEHVRDRPGEGLLFHCTAGRDRTGVVAGLLLSLAGEDRDTIVLDFLLSRIGTEPAREHLLAFALKGSKAKSVSTPGFHNLSQLRESCWNAFVKAVQRDYGGWDSYVTGTLGFSDEDLATIKKNLVAKD</sequence>